<sequence length="94" mass="10864">MKDAYVEKFQVQFEQNCDEECSLVILRRNGVLRNKINSQLLNYNKYQTKRAFANNGIQATVLCENLSERNFAKSPLSAEEALFQLISAWRSTTI</sequence>
<dbReference type="Proteomes" id="UP001054837">
    <property type="component" value="Unassembled WGS sequence"/>
</dbReference>
<evidence type="ECO:0000313" key="2">
    <source>
        <dbReference type="Proteomes" id="UP001054837"/>
    </source>
</evidence>
<accession>A0AAV4R9S9</accession>
<proteinExistence type="predicted"/>
<gene>
    <name evidence="1" type="ORF">CDAR_187751</name>
</gene>
<reference evidence="1 2" key="1">
    <citation type="submission" date="2021-06" db="EMBL/GenBank/DDBJ databases">
        <title>Caerostris darwini draft genome.</title>
        <authorList>
            <person name="Kono N."/>
            <person name="Arakawa K."/>
        </authorList>
    </citation>
    <scope>NUCLEOTIDE SEQUENCE [LARGE SCALE GENOMIC DNA]</scope>
</reference>
<comment type="caution">
    <text evidence="1">The sequence shown here is derived from an EMBL/GenBank/DDBJ whole genome shotgun (WGS) entry which is preliminary data.</text>
</comment>
<dbReference type="AlphaFoldDB" id="A0AAV4R9S9"/>
<keyword evidence="2" id="KW-1185">Reference proteome</keyword>
<name>A0AAV4R9S9_9ARAC</name>
<organism evidence="1 2">
    <name type="scientific">Caerostris darwini</name>
    <dbReference type="NCBI Taxonomy" id="1538125"/>
    <lineage>
        <taxon>Eukaryota</taxon>
        <taxon>Metazoa</taxon>
        <taxon>Ecdysozoa</taxon>
        <taxon>Arthropoda</taxon>
        <taxon>Chelicerata</taxon>
        <taxon>Arachnida</taxon>
        <taxon>Araneae</taxon>
        <taxon>Araneomorphae</taxon>
        <taxon>Entelegynae</taxon>
        <taxon>Araneoidea</taxon>
        <taxon>Araneidae</taxon>
        <taxon>Caerostris</taxon>
    </lineage>
</organism>
<evidence type="ECO:0000313" key="1">
    <source>
        <dbReference type="EMBL" id="GIY17761.1"/>
    </source>
</evidence>
<protein>
    <submittedName>
        <fullName evidence="1">Uncharacterized protein</fullName>
    </submittedName>
</protein>
<dbReference type="EMBL" id="BPLQ01005831">
    <property type="protein sequence ID" value="GIY17761.1"/>
    <property type="molecule type" value="Genomic_DNA"/>
</dbReference>